<dbReference type="Proteomes" id="UP000064967">
    <property type="component" value="Chromosome"/>
</dbReference>
<proteinExistence type="inferred from homology"/>
<dbReference type="InterPro" id="IPR011990">
    <property type="entry name" value="TPR-like_helical_dom_sf"/>
</dbReference>
<dbReference type="PANTHER" id="PTHR37423">
    <property type="entry name" value="SOLUBLE LYTIC MUREIN TRANSGLYCOSYLASE-RELATED"/>
    <property type="match status" value="1"/>
</dbReference>
<dbReference type="GO" id="GO:0016020">
    <property type="term" value="C:membrane"/>
    <property type="evidence" value="ECO:0007669"/>
    <property type="project" value="InterPro"/>
</dbReference>
<accession>A0A0K1QG96</accession>
<dbReference type="InterPro" id="IPR008939">
    <property type="entry name" value="Lytic_TGlycosylase_superhlx_U"/>
</dbReference>
<dbReference type="CDD" id="cd13401">
    <property type="entry name" value="Slt70-like"/>
    <property type="match status" value="1"/>
</dbReference>
<keyword evidence="2" id="KW-0732">Signal</keyword>
<feature type="domain" description="Transglycosylase SLT" evidence="3">
    <location>
        <begin position="605"/>
        <end position="708"/>
    </location>
</feature>
<dbReference type="PROSITE" id="PS00922">
    <property type="entry name" value="TRANSGLYCOSYLASE"/>
    <property type="match status" value="1"/>
</dbReference>
<dbReference type="InterPro" id="IPR023346">
    <property type="entry name" value="Lysozyme-like_dom_sf"/>
</dbReference>
<dbReference type="GO" id="GO:0004553">
    <property type="term" value="F:hydrolase activity, hydrolyzing O-glycosyl compounds"/>
    <property type="evidence" value="ECO:0007669"/>
    <property type="project" value="InterPro"/>
</dbReference>
<gene>
    <name evidence="4" type="ORF">AKJ09_11447</name>
</gene>
<evidence type="ECO:0000256" key="1">
    <source>
        <dbReference type="ARBA" id="ARBA00007734"/>
    </source>
</evidence>
<evidence type="ECO:0000313" key="4">
    <source>
        <dbReference type="EMBL" id="AKV04784.1"/>
    </source>
</evidence>
<evidence type="ECO:0000313" key="5">
    <source>
        <dbReference type="Proteomes" id="UP000064967"/>
    </source>
</evidence>
<dbReference type="InterPro" id="IPR008258">
    <property type="entry name" value="Transglycosylase_SLT_dom_1"/>
</dbReference>
<sequence length="756" mass="80932">MSPPAVTSVPTTEDGGAAARSASLPNIHVLLEDPRLAKVRDLERAKDWTGAARAVHDARVENLAPGEACAWDYLEGRYALAAGDGLAAEAAFARAEADVCPLAGYAHLRAAQALGRAGHADEAIARARRVPEDLACSDEVKLVLAESLAAKGDRVSSLPLWRAWLAKNPRGSRWVDTTVRIANALLDGVDGPAESRAKEAFELATKIVVEAPKLAESAGAVAARGRAVALLRGKDASVTEALSDDGRARQAQAWLDNGEATKSFDLASAVLGAAKTGPSACRAAVTRANAAGKLKGSKGDVWGDAIAACEKDEQLANALYTGAKARAGKDPKIAIEWFARLEQLFPTHRLADDARYRGALLVAQSTEEGHDERAEQMLRTLPDSYPAGDMRTEALFRVALGKVQHADWAGAKPLLDRVLELAPDDRHWATAGRAGYFRARASGATGDADDEKKRLVAIVQDHPLAYYMLLAYARLAAVDPALAQKTMKDASARDEGSVFPSRPLPMLESPGVLRGVRLLEVGEVDAARREFAAAGAIGDDADPEMVWAIGAIYNRAGLPELGHAFSRGKPGEHLAHYPEGKWRLAWEVAYPRAFEANVVKSCADNALPTSLAWGIMREESSFVADVKSHSNAFGLMQLIVPTAKWVATGTTFGSDETALKTPEVSIGLGTRLLTKLRAKHVHPALAIGAYNAGSGAVDRWITARGSEDLDVFVELIPYDETRNYIKRVLSSQAAYAYLYDPTTLKEPLGLPFRFAR</sequence>
<name>A0A0K1QG96_9BACT</name>
<dbReference type="STRING" id="1391654.AKJ09_11447"/>
<dbReference type="AlphaFoldDB" id="A0A0K1QG96"/>
<dbReference type="GO" id="GO:0000270">
    <property type="term" value="P:peptidoglycan metabolic process"/>
    <property type="evidence" value="ECO:0007669"/>
    <property type="project" value="InterPro"/>
</dbReference>
<dbReference type="SUPFAM" id="SSF48435">
    <property type="entry name" value="Bacterial muramidases"/>
    <property type="match status" value="1"/>
</dbReference>
<dbReference type="GO" id="GO:0008933">
    <property type="term" value="F:peptidoglycan lytic transglycosylase activity"/>
    <property type="evidence" value="ECO:0007669"/>
    <property type="project" value="InterPro"/>
</dbReference>
<dbReference type="GO" id="GO:0042597">
    <property type="term" value="C:periplasmic space"/>
    <property type="evidence" value="ECO:0007669"/>
    <property type="project" value="InterPro"/>
</dbReference>
<dbReference type="Gene3D" id="1.10.530.10">
    <property type="match status" value="1"/>
</dbReference>
<dbReference type="Pfam" id="PF01464">
    <property type="entry name" value="SLT"/>
    <property type="match status" value="1"/>
</dbReference>
<protein>
    <submittedName>
        <fullName evidence="4">Soluble lytic murein transglycosylase</fullName>
    </submittedName>
</protein>
<dbReference type="PANTHER" id="PTHR37423:SF2">
    <property type="entry name" value="MEMBRANE-BOUND LYTIC MUREIN TRANSGLYCOSYLASE C"/>
    <property type="match status" value="1"/>
</dbReference>
<dbReference type="EMBL" id="CP012333">
    <property type="protein sequence ID" value="AKV04784.1"/>
    <property type="molecule type" value="Genomic_DNA"/>
</dbReference>
<keyword evidence="5" id="KW-1185">Reference proteome</keyword>
<dbReference type="KEGG" id="llu:AKJ09_11447"/>
<dbReference type="SUPFAM" id="SSF53955">
    <property type="entry name" value="Lysozyme-like"/>
    <property type="match status" value="1"/>
</dbReference>
<dbReference type="InterPro" id="IPR000189">
    <property type="entry name" value="Transglyc_AS"/>
</dbReference>
<evidence type="ECO:0000256" key="2">
    <source>
        <dbReference type="ARBA" id="ARBA00022729"/>
    </source>
</evidence>
<dbReference type="Gene3D" id="1.25.40.10">
    <property type="entry name" value="Tetratricopeptide repeat domain"/>
    <property type="match status" value="1"/>
</dbReference>
<reference evidence="4 5" key="1">
    <citation type="submission" date="2015-08" db="EMBL/GenBank/DDBJ databases">
        <authorList>
            <person name="Babu N.S."/>
            <person name="Beckwith C.J."/>
            <person name="Beseler K.G."/>
            <person name="Brison A."/>
            <person name="Carone J.V."/>
            <person name="Caskin T.P."/>
            <person name="Diamond M."/>
            <person name="Durham M.E."/>
            <person name="Foxe J.M."/>
            <person name="Go M."/>
            <person name="Henderson B.A."/>
            <person name="Jones I.B."/>
            <person name="McGettigan J.A."/>
            <person name="Micheletti S.J."/>
            <person name="Nasrallah M.E."/>
            <person name="Ortiz D."/>
            <person name="Piller C.R."/>
            <person name="Privatt S.R."/>
            <person name="Schneider S.L."/>
            <person name="Sharp S."/>
            <person name="Smith T.C."/>
            <person name="Stanton J.D."/>
            <person name="Ullery H.E."/>
            <person name="Wilson R.J."/>
            <person name="Serrano M.G."/>
            <person name="Buck G."/>
            <person name="Lee V."/>
            <person name="Wang Y."/>
            <person name="Carvalho R."/>
            <person name="Voegtly L."/>
            <person name="Shi R."/>
            <person name="Duckworth R."/>
            <person name="Johnson A."/>
            <person name="Loviza R."/>
            <person name="Walstead R."/>
            <person name="Shah Z."/>
            <person name="Kiflezghi M."/>
            <person name="Wade K."/>
            <person name="Ball S.L."/>
            <person name="Bradley K.W."/>
            <person name="Asai D.J."/>
            <person name="Bowman C.A."/>
            <person name="Russell D.A."/>
            <person name="Pope W.H."/>
            <person name="Jacobs-Sera D."/>
            <person name="Hendrix R.W."/>
            <person name="Hatfull G.F."/>
        </authorList>
    </citation>
    <scope>NUCLEOTIDE SEQUENCE [LARGE SCALE GENOMIC DNA]</scope>
    <source>
        <strain evidence="4 5">DSM 27648</strain>
    </source>
</reference>
<comment type="similarity">
    <text evidence="1">Belongs to the transglycosylase Slt family.</text>
</comment>
<organism evidence="4 5">
    <name type="scientific">Labilithrix luteola</name>
    <dbReference type="NCBI Taxonomy" id="1391654"/>
    <lineage>
        <taxon>Bacteria</taxon>
        <taxon>Pseudomonadati</taxon>
        <taxon>Myxococcota</taxon>
        <taxon>Polyangia</taxon>
        <taxon>Polyangiales</taxon>
        <taxon>Labilitrichaceae</taxon>
        <taxon>Labilithrix</taxon>
    </lineage>
</organism>
<evidence type="ECO:0000259" key="3">
    <source>
        <dbReference type="Pfam" id="PF01464"/>
    </source>
</evidence>